<gene>
    <name evidence="1" type="ORF">O6H91_02G154200</name>
</gene>
<organism evidence="1 2">
    <name type="scientific">Diphasiastrum complanatum</name>
    <name type="common">Issler's clubmoss</name>
    <name type="synonym">Lycopodium complanatum</name>
    <dbReference type="NCBI Taxonomy" id="34168"/>
    <lineage>
        <taxon>Eukaryota</taxon>
        <taxon>Viridiplantae</taxon>
        <taxon>Streptophyta</taxon>
        <taxon>Embryophyta</taxon>
        <taxon>Tracheophyta</taxon>
        <taxon>Lycopodiopsida</taxon>
        <taxon>Lycopodiales</taxon>
        <taxon>Lycopodiaceae</taxon>
        <taxon>Lycopodioideae</taxon>
        <taxon>Diphasiastrum</taxon>
    </lineage>
</organism>
<comment type="caution">
    <text evidence="1">The sequence shown here is derived from an EMBL/GenBank/DDBJ whole genome shotgun (WGS) entry which is preliminary data.</text>
</comment>
<accession>A0ACC2EMB4</accession>
<sequence length="1138" mass="121047">MPSLCNWAKSLQGMFCAVWLVSLACLLPPLASALPNDATALLSFLSGIDKDPTASLTSTWKGNSLDSIGCPAGWYGVSCSNGSVTGISLGGLNLSGEIRKGTLGTISQLSSLYLLKNQLTGLLPDDLGALSLLQQLDVSDNFFHGSIPSSFSGLQNLVNLTLSGNRFDGVIPDMFENISSLVAVDISMNSLSGAIPPTLSLLPHLVSLNLSSNVLSGALPNSLEGLSELQIFDLHSNQLSGSIDPAWINLAKIQSIDLSSNGFSGPLPWQQTRPVFSNIVYVNFSHNQLSGQLAPANAASVFANQLQVLDVSSNQLSGDLPSFQFAFSLQILRLQNNSFSGSVPPALLSSDASLLEDLDMSMNNLSGNVPSIIASSLQTLNLSSNALSGVLPPKLGSCATVDLSNNLFSGSLSAMQTWSNSLEVLDLSSNFLTGDLPNQTAQLLRLISFNVSHNSLSGTIPPLFGNFHKLTCLDLSANQLIGEIPPSLFQCPSLTDLRLSHNQFSGSILLDDSLASDSIPRNYVSHAASFALSPLSVLDLSWNSINGSIPQGIGSLAMLQLLDLSRNKLTGTIPPLSQLDNLQSLDLSFNQLTGSIPAQIPVSLQEFNVSSNDLSGEIPSVLEHKFPISSFFPGNSGLTATAGAFNSSSPSQNLPGILKSAHHKGITPAVKAGLIGGCTAGVILVLIACAFVFYIKKSRPPRTARTSVFRVIDKGLAQPGGAGNERRRDLSCQTDVQVAPSVTVGVPSRYPLSPLKDTDGGQSKGTSTAQEESLFKSLEIPKRTAPIGMSPSKKQFTGLLQSMPKEESSLSADNTVVLKVGSPDKLAGDLFLLDSSITFTAEELSRAPAEVLGRSSHGTSYKATLENGHSVTVKWLREEIARSKKDFTNEAKKLGSIKHPNILPLKGFYWGPREHEKLIIRDFVSSGSLDNRLSEKNRQMLSPLKWLQRLHIAVDIACGLTHLHLEHKLPHGNLKSTNVLLDGPDLDGCLTDYCLHRLMTVAGTANQIVNAMALGYLAPELANTSNPKPSLKADMYAFGVILLEILTGKGAADILSGSFGAINLTDWVKLLATEGKSADCFDPSIAGSDKEQDISKALQEVLEIALRCLSPVETRPNIKSVYEDLVALAPNTKLSTQT</sequence>
<dbReference type="Proteomes" id="UP001162992">
    <property type="component" value="Chromosome 2"/>
</dbReference>
<evidence type="ECO:0000313" key="1">
    <source>
        <dbReference type="EMBL" id="KAJ7567589.1"/>
    </source>
</evidence>
<keyword evidence="2" id="KW-1185">Reference proteome</keyword>
<evidence type="ECO:0000313" key="2">
    <source>
        <dbReference type="Proteomes" id="UP001162992"/>
    </source>
</evidence>
<dbReference type="EMBL" id="CM055093">
    <property type="protein sequence ID" value="KAJ7567589.1"/>
    <property type="molecule type" value="Genomic_DNA"/>
</dbReference>
<name>A0ACC2EMB4_DIPCM</name>
<proteinExistence type="predicted"/>
<protein>
    <submittedName>
        <fullName evidence="1">Uncharacterized protein</fullName>
    </submittedName>
</protein>
<reference evidence="2" key="1">
    <citation type="journal article" date="2024" name="Proc. Natl. Acad. Sci. U.S.A.">
        <title>Extraordinary preservation of gene collinearity over three hundred million years revealed in homosporous lycophytes.</title>
        <authorList>
            <person name="Li C."/>
            <person name="Wickell D."/>
            <person name="Kuo L.Y."/>
            <person name="Chen X."/>
            <person name="Nie B."/>
            <person name="Liao X."/>
            <person name="Peng D."/>
            <person name="Ji J."/>
            <person name="Jenkins J."/>
            <person name="Williams M."/>
            <person name="Shu S."/>
            <person name="Plott C."/>
            <person name="Barry K."/>
            <person name="Rajasekar S."/>
            <person name="Grimwood J."/>
            <person name="Han X."/>
            <person name="Sun S."/>
            <person name="Hou Z."/>
            <person name="He W."/>
            <person name="Dai G."/>
            <person name="Sun C."/>
            <person name="Schmutz J."/>
            <person name="Leebens-Mack J.H."/>
            <person name="Li F.W."/>
            <person name="Wang L."/>
        </authorList>
    </citation>
    <scope>NUCLEOTIDE SEQUENCE [LARGE SCALE GENOMIC DNA]</scope>
    <source>
        <strain evidence="2">cv. PW_Plant_1</strain>
    </source>
</reference>